<evidence type="ECO:0000313" key="2">
    <source>
        <dbReference type="Proteomes" id="UP001057520"/>
    </source>
</evidence>
<name>A0ABY4ZWA0_9CAUL</name>
<keyword evidence="2" id="KW-1185">Reference proteome</keyword>
<protein>
    <submittedName>
        <fullName evidence="1">Uncharacterized protein</fullName>
    </submittedName>
</protein>
<dbReference type="Proteomes" id="UP001057520">
    <property type="component" value="Chromosome"/>
</dbReference>
<sequence>MSQVHYELFVRRKAGAQWTLEIASENRAHALQVAEDVLEQGRAVAVRVSKETLDPSSGEYKSIAIFTKGMVDGGKPKKEVEERDPLCVQPADLYTAHARDRIGRLLEGWLNRHKATPFELLHRPDLVEQLEASGTDLQHALQKIAIPEAEARGQTVHEVIRHFQGLVERTVANLMKAFKRGDLPDLDKEGFAKAAERLVADPDRAFLLGAGVAASIAPAANWSEKIARLLDLADAAPQDPRARAAALAAIEQPLAEIIGSRAGMADLLDTKDDLGSTLAAMTRMTGGAAVEALIRIEASVRGCMPELSGTARRLSEWLGGDDFPSVRKAIAERVLTELNGVRRLKPADAEAEIEYLRALAMSLTAAAGRILQAEDIQGAFTTRSKTLLNGDFIESLLGRDRSAHEEIKMLIRLAENVMGAVNKRNAARWLNANISAMRFEKELRQGPDSPVAKLSHLAVLQRSLTRSGLVCEDYQPLCAKLGDIGALIEADSRLLTMLVRAPAPLPHRLTLLAKLAMGEAGPTGPVAEKARVEALKLARDPGSREQLQDSPQTMDLIKTLVGQAA</sequence>
<gene>
    <name evidence="1" type="ORF">MZV50_01335</name>
</gene>
<reference evidence="1 2" key="1">
    <citation type="submission" date="2022-04" db="EMBL/GenBank/DDBJ databases">
        <title>Genome sequence of soybean root-associated Caulobacter segnis RL271.</title>
        <authorList>
            <person name="Longley R."/>
            <person name="Bonito G."/>
            <person name="Trigodet F."/>
            <person name="Crosson S."/>
            <person name="Fiebig A."/>
        </authorList>
    </citation>
    <scope>NUCLEOTIDE SEQUENCE [LARGE SCALE GENOMIC DNA]</scope>
    <source>
        <strain evidence="1 2">RL271</strain>
    </source>
</reference>
<evidence type="ECO:0000313" key="1">
    <source>
        <dbReference type="EMBL" id="USQ96267.1"/>
    </source>
</evidence>
<accession>A0ABY4ZWA0</accession>
<proteinExistence type="predicted"/>
<organism evidence="1 2">
    <name type="scientific">Caulobacter segnis</name>
    <dbReference type="NCBI Taxonomy" id="88688"/>
    <lineage>
        <taxon>Bacteria</taxon>
        <taxon>Pseudomonadati</taxon>
        <taxon>Pseudomonadota</taxon>
        <taxon>Alphaproteobacteria</taxon>
        <taxon>Caulobacterales</taxon>
        <taxon>Caulobacteraceae</taxon>
        <taxon>Caulobacter</taxon>
    </lineage>
</organism>
<dbReference type="EMBL" id="CP096040">
    <property type="protein sequence ID" value="USQ96267.1"/>
    <property type="molecule type" value="Genomic_DNA"/>
</dbReference>